<dbReference type="EC" id="3.4.11.10" evidence="8"/>
<dbReference type="SUPFAM" id="SSF53187">
    <property type="entry name" value="Zn-dependent exopeptidases"/>
    <property type="match status" value="1"/>
</dbReference>
<organism evidence="10 11">
    <name type="scientific">Salinisphaera japonica YTM-1</name>
    <dbReference type="NCBI Taxonomy" id="1209778"/>
    <lineage>
        <taxon>Bacteria</taxon>
        <taxon>Pseudomonadati</taxon>
        <taxon>Pseudomonadota</taxon>
        <taxon>Gammaproteobacteria</taxon>
        <taxon>Salinisphaerales</taxon>
        <taxon>Salinisphaeraceae</taxon>
        <taxon>Salinisphaera</taxon>
    </lineage>
</organism>
<keyword evidence="8" id="KW-0963">Cytoplasm</keyword>
<comment type="function">
    <text evidence="8">Presumably involved in the processing and regular turnover of intracellular proteins. Catalyzes the removal of unsubstituted N-terminal amino acids from various peptides.</text>
</comment>
<evidence type="ECO:0000256" key="3">
    <source>
        <dbReference type="ARBA" id="ARBA00009528"/>
    </source>
</evidence>
<feature type="binding site" evidence="8">
    <location>
        <position position="354"/>
    </location>
    <ligand>
        <name>Mn(2+)</name>
        <dbReference type="ChEBI" id="CHEBI:29035"/>
        <label>1</label>
    </ligand>
</feature>
<dbReference type="FunCoup" id="A0A423PU89">
    <property type="interactions" value="459"/>
</dbReference>
<dbReference type="Proteomes" id="UP000285310">
    <property type="component" value="Unassembled WGS sequence"/>
</dbReference>
<dbReference type="EC" id="3.4.11.1" evidence="8"/>
<evidence type="ECO:0000256" key="5">
    <source>
        <dbReference type="ARBA" id="ARBA00022670"/>
    </source>
</evidence>
<dbReference type="RefSeq" id="WP_123657910.1">
    <property type="nucleotide sequence ID" value="NZ_AYKG01000017.1"/>
</dbReference>
<dbReference type="AlphaFoldDB" id="A0A423PU89"/>
<feature type="active site" evidence="8">
    <location>
        <position position="282"/>
    </location>
</feature>
<dbReference type="GO" id="GO:0030145">
    <property type="term" value="F:manganese ion binding"/>
    <property type="evidence" value="ECO:0007669"/>
    <property type="project" value="UniProtKB-UniRule"/>
</dbReference>
<sequence length="501" mass="53564">MEYLVKSGSPEKQRVGCVIVGIFDRRKPSTQAESLDEASGGLIASVMRRGDMDGKLGQTTLLHGLDHMFCDRILLVGCGKERDFNVRSYQKACRAAAAELDVMGGVDAACYLTELNVRGRDDFGWSVKQALLTFEDVFYRFEACKGSKHERYTRKLSRLTFQVPRRSDLPAAERGVTEGVATANGVKFAKDLGNMPGNICTPSYLADQATALSERESQIKTTVLDEAQMAELGMGALLGVSQGSSQPAKFIVMEYMAGAKADKPTVLVGKGVTFDAGGISLKPGAAMDEMKYDMGGAASVFGAMQAAAEMGLTTNLVGVVAATENLPDGNAFKPGDILTSMSGQTIEILNTDAEGRLALADALTYVEHNYDADAVIDMATLTGAAVVALGHHAAALYGNNSPLRRALRDAGDVVGDRAWPMPLWEDYQTDLESNFADMANVGGRAGGSITAASFLHRFARKMRWAHLDIAGVAWKSGKDKGATGRPVGLLTQYLVDRTDSE</sequence>
<dbReference type="SUPFAM" id="SSF52949">
    <property type="entry name" value="Macro domain-like"/>
    <property type="match status" value="1"/>
</dbReference>
<evidence type="ECO:0000256" key="1">
    <source>
        <dbReference type="ARBA" id="ARBA00000135"/>
    </source>
</evidence>
<dbReference type="PANTHER" id="PTHR11963:SF23">
    <property type="entry name" value="CYTOSOL AMINOPEPTIDASE"/>
    <property type="match status" value="1"/>
</dbReference>
<feature type="binding site" evidence="8">
    <location>
        <position position="354"/>
    </location>
    <ligand>
        <name>Mn(2+)</name>
        <dbReference type="ChEBI" id="CHEBI:29035"/>
        <label>2</label>
    </ligand>
</feature>
<reference evidence="10 11" key="1">
    <citation type="submission" date="2013-10" db="EMBL/GenBank/DDBJ databases">
        <title>Salinisphaera japonica YTM-1 Genome Sequencing.</title>
        <authorList>
            <person name="Lai Q."/>
            <person name="Li C."/>
            <person name="Shao Z."/>
        </authorList>
    </citation>
    <scope>NUCLEOTIDE SEQUENCE [LARGE SCALE GENOMIC DNA]</scope>
    <source>
        <strain evidence="10 11">YTM-1</strain>
    </source>
</reference>
<keyword evidence="7 8" id="KW-0464">Manganese</keyword>
<proteinExistence type="inferred from homology"/>
<dbReference type="OrthoDB" id="9809354at2"/>
<comment type="catalytic activity">
    <reaction evidence="2 8">
        <text>Release of an N-terminal amino acid, preferentially leucine, but not glutamic or aspartic acids.</text>
        <dbReference type="EC" id="3.4.11.10"/>
    </reaction>
</comment>
<dbReference type="PROSITE" id="PS00631">
    <property type="entry name" value="CYTOSOL_AP"/>
    <property type="match status" value="1"/>
</dbReference>
<keyword evidence="11" id="KW-1185">Reference proteome</keyword>
<dbReference type="CDD" id="cd00433">
    <property type="entry name" value="Peptidase_M17"/>
    <property type="match status" value="1"/>
</dbReference>
<dbReference type="InterPro" id="IPR008283">
    <property type="entry name" value="Peptidase_M17_N"/>
</dbReference>
<feature type="binding site" evidence="8">
    <location>
        <position position="270"/>
    </location>
    <ligand>
        <name>Mn(2+)</name>
        <dbReference type="ChEBI" id="CHEBI:29035"/>
        <label>2</label>
    </ligand>
</feature>
<dbReference type="Gene3D" id="3.40.630.10">
    <property type="entry name" value="Zn peptidases"/>
    <property type="match status" value="1"/>
</dbReference>
<dbReference type="EMBL" id="AYKG01000017">
    <property type="protein sequence ID" value="ROO29121.1"/>
    <property type="molecule type" value="Genomic_DNA"/>
</dbReference>
<dbReference type="InterPro" id="IPR011356">
    <property type="entry name" value="Leucine_aapep/pepB"/>
</dbReference>
<feature type="binding site" evidence="8">
    <location>
        <position position="275"/>
    </location>
    <ligand>
        <name>Mn(2+)</name>
        <dbReference type="ChEBI" id="CHEBI:29035"/>
        <label>1</label>
    </ligand>
</feature>
<dbReference type="PRINTS" id="PR00481">
    <property type="entry name" value="LAMNOPPTDASE"/>
</dbReference>
<dbReference type="InParanoid" id="A0A423PU89"/>
<keyword evidence="4 8" id="KW-0031">Aminopeptidase</keyword>
<dbReference type="InterPro" id="IPR023042">
    <property type="entry name" value="Peptidase_M17_leu_NH2_pept"/>
</dbReference>
<dbReference type="GO" id="GO:0006508">
    <property type="term" value="P:proteolysis"/>
    <property type="evidence" value="ECO:0007669"/>
    <property type="project" value="UniProtKB-KW"/>
</dbReference>
<dbReference type="InterPro" id="IPR000819">
    <property type="entry name" value="Peptidase_M17_C"/>
</dbReference>
<feature type="binding site" evidence="8">
    <location>
        <position position="293"/>
    </location>
    <ligand>
        <name>Mn(2+)</name>
        <dbReference type="ChEBI" id="CHEBI:29035"/>
        <label>2</label>
    </ligand>
</feature>
<comment type="catalytic activity">
    <reaction evidence="1 8">
        <text>Release of an N-terminal amino acid, Xaa-|-Yaa-, in which Xaa is preferably Leu, but may be other amino acids including Pro although not Arg or Lys, and Yaa may be Pro. Amino acid amides and methyl esters are also readily hydrolyzed, but rates on arylamides are exceedingly low.</text>
        <dbReference type="EC" id="3.4.11.1"/>
    </reaction>
</comment>
<dbReference type="InterPro" id="IPR043472">
    <property type="entry name" value="Macro_dom-like"/>
</dbReference>
<evidence type="ECO:0000313" key="10">
    <source>
        <dbReference type="EMBL" id="ROO29121.1"/>
    </source>
</evidence>
<keyword evidence="5 8" id="KW-0645">Protease</keyword>
<feature type="binding site" evidence="8">
    <location>
        <position position="352"/>
    </location>
    <ligand>
        <name>Mn(2+)</name>
        <dbReference type="ChEBI" id="CHEBI:29035"/>
        <label>1</label>
    </ligand>
</feature>
<comment type="similarity">
    <text evidence="3 8">Belongs to the peptidase M17 family.</text>
</comment>
<comment type="cofactor">
    <cofactor evidence="8">
        <name>Mn(2+)</name>
        <dbReference type="ChEBI" id="CHEBI:29035"/>
    </cofactor>
    <text evidence="8">Binds 2 manganese ions per subunit.</text>
</comment>
<comment type="subcellular location">
    <subcellularLocation>
        <location evidence="8">Cytoplasm</location>
    </subcellularLocation>
</comment>
<gene>
    <name evidence="8" type="primary">pepA</name>
    <name evidence="10" type="ORF">SAJA_06930</name>
</gene>
<comment type="caution">
    <text evidence="10">The sequence shown here is derived from an EMBL/GenBank/DDBJ whole genome shotgun (WGS) entry which is preliminary data.</text>
</comment>
<dbReference type="Gene3D" id="3.40.220.10">
    <property type="entry name" value="Leucine Aminopeptidase, subunit E, domain 1"/>
    <property type="match status" value="1"/>
</dbReference>
<evidence type="ECO:0000256" key="2">
    <source>
        <dbReference type="ARBA" id="ARBA00000967"/>
    </source>
</evidence>
<name>A0A423PU89_9GAMM</name>
<dbReference type="HAMAP" id="MF_00181">
    <property type="entry name" value="Cytosol_peptidase_M17"/>
    <property type="match status" value="1"/>
</dbReference>
<feature type="binding site" evidence="8">
    <location>
        <position position="275"/>
    </location>
    <ligand>
        <name>Mn(2+)</name>
        <dbReference type="ChEBI" id="CHEBI:29035"/>
        <label>2</label>
    </ligand>
</feature>
<evidence type="ECO:0000313" key="11">
    <source>
        <dbReference type="Proteomes" id="UP000285310"/>
    </source>
</evidence>
<protein>
    <recommendedName>
        <fullName evidence="8">Probable cytosol aminopeptidase</fullName>
        <ecNumber evidence="8">3.4.11.1</ecNumber>
    </recommendedName>
    <alternativeName>
        <fullName evidence="8">Leucine aminopeptidase</fullName>
        <shortName evidence="8">LAP</shortName>
        <ecNumber evidence="8">3.4.11.10</ecNumber>
    </alternativeName>
    <alternativeName>
        <fullName evidence="8">Leucyl aminopeptidase</fullName>
    </alternativeName>
</protein>
<evidence type="ECO:0000256" key="6">
    <source>
        <dbReference type="ARBA" id="ARBA00022801"/>
    </source>
</evidence>
<dbReference type="PANTHER" id="PTHR11963">
    <property type="entry name" value="LEUCINE AMINOPEPTIDASE-RELATED"/>
    <property type="match status" value="1"/>
</dbReference>
<dbReference type="Pfam" id="PF02789">
    <property type="entry name" value="Peptidase_M17_N"/>
    <property type="match status" value="1"/>
</dbReference>
<dbReference type="GO" id="GO:0070006">
    <property type="term" value="F:metalloaminopeptidase activity"/>
    <property type="evidence" value="ECO:0007669"/>
    <property type="project" value="InterPro"/>
</dbReference>
<feature type="active site" evidence="8">
    <location>
        <position position="356"/>
    </location>
</feature>
<evidence type="ECO:0000256" key="4">
    <source>
        <dbReference type="ARBA" id="ARBA00022438"/>
    </source>
</evidence>
<feature type="domain" description="Cytosol aminopeptidase" evidence="9">
    <location>
        <begin position="350"/>
        <end position="357"/>
    </location>
</feature>
<evidence type="ECO:0000256" key="7">
    <source>
        <dbReference type="ARBA" id="ARBA00023211"/>
    </source>
</evidence>
<dbReference type="NCBIfam" id="NF002074">
    <property type="entry name" value="PRK00913.1-4"/>
    <property type="match status" value="1"/>
</dbReference>
<evidence type="ECO:0000256" key="8">
    <source>
        <dbReference type="HAMAP-Rule" id="MF_00181"/>
    </source>
</evidence>
<evidence type="ECO:0000259" key="9">
    <source>
        <dbReference type="PROSITE" id="PS00631"/>
    </source>
</evidence>
<dbReference type="GO" id="GO:0005737">
    <property type="term" value="C:cytoplasm"/>
    <property type="evidence" value="ECO:0007669"/>
    <property type="project" value="UniProtKB-SubCell"/>
</dbReference>
<accession>A0A423PU89</accession>
<keyword evidence="8" id="KW-0479">Metal-binding</keyword>
<keyword evidence="6 8" id="KW-0378">Hydrolase</keyword>
<dbReference type="Pfam" id="PF00883">
    <property type="entry name" value="Peptidase_M17"/>
    <property type="match status" value="1"/>
</dbReference>